<dbReference type="PROSITE" id="PS50885">
    <property type="entry name" value="HAMP"/>
    <property type="match status" value="1"/>
</dbReference>
<dbReference type="InterPro" id="IPR011006">
    <property type="entry name" value="CheY-like_superfamily"/>
</dbReference>
<feature type="non-terminal residue" evidence="17">
    <location>
        <position position="720"/>
    </location>
</feature>
<dbReference type="Pfam" id="PF00512">
    <property type="entry name" value="HisKA"/>
    <property type="match status" value="1"/>
</dbReference>
<dbReference type="SMART" id="SM00387">
    <property type="entry name" value="HATPase_c"/>
    <property type="match status" value="1"/>
</dbReference>
<dbReference type="InterPro" id="IPR003660">
    <property type="entry name" value="HAMP_dom"/>
</dbReference>
<dbReference type="PROSITE" id="PS50113">
    <property type="entry name" value="PAC"/>
    <property type="match status" value="1"/>
</dbReference>
<dbReference type="GO" id="GO:0000155">
    <property type="term" value="F:phosphorelay sensor kinase activity"/>
    <property type="evidence" value="ECO:0007669"/>
    <property type="project" value="InterPro"/>
</dbReference>
<evidence type="ECO:0000256" key="1">
    <source>
        <dbReference type="ARBA" id="ARBA00000085"/>
    </source>
</evidence>
<feature type="transmembrane region" description="Helical" evidence="12">
    <location>
        <begin position="201"/>
        <end position="219"/>
    </location>
</feature>
<dbReference type="InterPro" id="IPR000014">
    <property type="entry name" value="PAS"/>
</dbReference>
<comment type="subcellular location">
    <subcellularLocation>
        <location evidence="2">Membrane</location>
    </subcellularLocation>
</comment>
<dbReference type="SUPFAM" id="SSF158472">
    <property type="entry name" value="HAMP domain-like"/>
    <property type="match status" value="1"/>
</dbReference>
<evidence type="ECO:0000259" key="16">
    <source>
        <dbReference type="PROSITE" id="PS50885"/>
    </source>
</evidence>
<dbReference type="PRINTS" id="PR00344">
    <property type="entry name" value="BCTRLSENSOR"/>
</dbReference>
<dbReference type="Proteomes" id="UP000469346">
    <property type="component" value="Unassembled WGS sequence"/>
</dbReference>
<dbReference type="SUPFAM" id="SSF55785">
    <property type="entry name" value="PYP-like sensor domain (PAS domain)"/>
    <property type="match status" value="1"/>
</dbReference>
<evidence type="ECO:0000259" key="15">
    <source>
        <dbReference type="PROSITE" id="PS50113"/>
    </source>
</evidence>
<dbReference type="SMART" id="SM00304">
    <property type="entry name" value="HAMP"/>
    <property type="match status" value="1"/>
</dbReference>
<dbReference type="InterPro" id="IPR001789">
    <property type="entry name" value="Sig_transdc_resp-reg_receiver"/>
</dbReference>
<keyword evidence="4 10" id="KW-0597">Phosphoprotein</keyword>
<dbReference type="InterPro" id="IPR003594">
    <property type="entry name" value="HATPase_dom"/>
</dbReference>
<feature type="transmembrane region" description="Helical" evidence="12">
    <location>
        <begin position="20"/>
        <end position="40"/>
    </location>
</feature>
<keyword evidence="8" id="KW-0067">ATP-binding</keyword>
<dbReference type="Gene3D" id="3.30.450.20">
    <property type="entry name" value="PAS domain"/>
    <property type="match status" value="1"/>
</dbReference>
<dbReference type="EC" id="2.7.13.3" evidence="3"/>
<dbReference type="InterPro" id="IPR035965">
    <property type="entry name" value="PAS-like_dom_sf"/>
</dbReference>
<dbReference type="Pfam" id="PF02518">
    <property type="entry name" value="HATPase_c"/>
    <property type="match status" value="1"/>
</dbReference>
<dbReference type="Gene3D" id="6.10.340.10">
    <property type="match status" value="1"/>
</dbReference>
<dbReference type="CDD" id="cd00082">
    <property type="entry name" value="HisKA"/>
    <property type="match status" value="1"/>
</dbReference>
<keyword evidence="9" id="KW-0902">Two-component regulatory system</keyword>
<keyword evidence="12" id="KW-1133">Transmembrane helix</keyword>
<evidence type="ECO:0000256" key="9">
    <source>
        <dbReference type="ARBA" id="ARBA00023012"/>
    </source>
</evidence>
<keyword evidence="7" id="KW-0418">Kinase</keyword>
<dbReference type="PROSITE" id="PS50109">
    <property type="entry name" value="HIS_KIN"/>
    <property type="match status" value="1"/>
</dbReference>
<dbReference type="EMBL" id="JAAGRR010000018">
    <property type="protein sequence ID" value="NDY41817.1"/>
    <property type="molecule type" value="Genomic_DNA"/>
</dbReference>
<dbReference type="SUPFAM" id="SSF55874">
    <property type="entry name" value="ATPase domain of HSP90 chaperone/DNA topoisomerase II/histidine kinase"/>
    <property type="match status" value="1"/>
</dbReference>
<dbReference type="Pfam" id="PF13188">
    <property type="entry name" value="PAS_8"/>
    <property type="match status" value="1"/>
</dbReference>
<dbReference type="GO" id="GO:0016020">
    <property type="term" value="C:membrane"/>
    <property type="evidence" value="ECO:0007669"/>
    <property type="project" value="UniProtKB-SubCell"/>
</dbReference>
<dbReference type="SMART" id="SM00388">
    <property type="entry name" value="HisKA"/>
    <property type="match status" value="1"/>
</dbReference>
<feature type="domain" description="PAC" evidence="15">
    <location>
        <begin position="349"/>
        <end position="401"/>
    </location>
</feature>
<protein>
    <recommendedName>
        <fullName evidence="3">histidine kinase</fullName>
        <ecNumber evidence="3">2.7.13.3</ecNumber>
    </recommendedName>
</protein>
<sequence>MNRISPQPQRRPVTFRAKLMAATLAAVAGAFLVLLGVTGYHEMRFLRENFLKRGESLVEGLASGSRIPLLAEDGDRLRAMVRGLRSRDAVLYAVFYNAKGEYLAGELFRPEARCAFDRLRAAPAPPLAPGAVEIRELAGPQGRSYEFWHSVASRRMTEIDLLGGLGDGEAEGEIQSIGTLCLAVSGEELAATARRLLRDGLLIGVPLLLGLAGLILVLVRRLARPLSDLAAVIRSVEWEGIHRPVPEAGPAEIRQLAEDFNHMMAALEERRERLQASESRYRRLFEGIRHGLVHLGPGREILDCNPAFLELLGIQECGGAAGHRLDDFAWDPAGADALWEALEARGGVHDWPLALRARHGGRLETLFSVVAHRDETGRLQNAEAMVVDVTTLRNLESQLRHAQKMEAVGTLAGGIAHDFNNILTGISGYVSMIRPLPEVRSHPLLAKAVAAIEKSADRAAHLTGQLLAFARKGKYQETLVDLNQLLEEVARLLRETFDRRIEIRTELAPGLPPVQADGDQIHQAILNICINARDAMPEGGVLTLATEHLRLEEAFDCQGTLVPPGDYVRLTLSDTGHGMDEEVRAKIFEPFFTTKGPREGTGLGLAMVYGIVQNHGGHISVASRPGGGTTFRLYLPAAQETGGAAAETRPEPGPVEALGRGELILVVDDEEMIRELSTDILAPAGYRVVTAADGAEALERLGEEAEIQAVLLDIIMPGMG</sequence>
<evidence type="ECO:0000256" key="3">
    <source>
        <dbReference type="ARBA" id="ARBA00012438"/>
    </source>
</evidence>
<evidence type="ECO:0000313" key="17">
    <source>
        <dbReference type="EMBL" id="NDY41817.1"/>
    </source>
</evidence>
<keyword evidence="18" id="KW-1185">Reference proteome</keyword>
<dbReference type="CDD" id="cd06225">
    <property type="entry name" value="HAMP"/>
    <property type="match status" value="1"/>
</dbReference>
<evidence type="ECO:0000313" key="18">
    <source>
        <dbReference type="Proteomes" id="UP000469346"/>
    </source>
</evidence>
<dbReference type="PROSITE" id="PS50110">
    <property type="entry name" value="RESPONSE_REGULATORY"/>
    <property type="match status" value="1"/>
</dbReference>
<dbReference type="InterPro" id="IPR036097">
    <property type="entry name" value="HisK_dim/P_sf"/>
</dbReference>
<proteinExistence type="predicted"/>
<evidence type="ECO:0000256" key="8">
    <source>
        <dbReference type="ARBA" id="ARBA00022840"/>
    </source>
</evidence>
<dbReference type="Pfam" id="PF00072">
    <property type="entry name" value="Response_reg"/>
    <property type="match status" value="1"/>
</dbReference>
<feature type="domain" description="Histidine kinase" evidence="13">
    <location>
        <begin position="414"/>
        <end position="639"/>
    </location>
</feature>
<dbReference type="InterPro" id="IPR036890">
    <property type="entry name" value="HATPase_C_sf"/>
</dbReference>
<dbReference type="InterPro" id="IPR005467">
    <property type="entry name" value="His_kinase_dom"/>
</dbReference>
<dbReference type="InterPro" id="IPR004358">
    <property type="entry name" value="Sig_transdc_His_kin-like_C"/>
</dbReference>
<evidence type="ECO:0000256" key="11">
    <source>
        <dbReference type="SAM" id="Coils"/>
    </source>
</evidence>
<evidence type="ECO:0000256" key="2">
    <source>
        <dbReference type="ARBA" id="ARBA00004370"/>
    </source>
</evidence>
<reference evidence="17 18" key="1">
    <citation type="submission" date="2020-02" db="EMBL/GenBank/DDBJ databases">
        <title>Comparative genomics of sulfur disproportionating microorganisms.</title>
        <authorList>
            <person name="Ward L.M."/>
            <person name="Bertran E."/>
            <person name="Johnston D.T."/>
        </authorList>
    </citation>
    <scope>NUCLEOTIDE SEQUENCE [LARGE SCALE GENOMIC DNA]</scope>
    <source>
        <strain evidence="17 18">DSM 100025</strain>
    </source>
</reference>
<evidence type="ECO:0000256" key="5">
    <source>
        <dbReference type="ARBA" id="ARBA00022679"/>
    </source>
</evidence>
<dbReference type="AlphaFoldDB" id="A0A6N9TQU5"/>
<name>A0A6N9TQU5_DISTH</name>
<dbReference type="GO" id="GO:0005524">
    <property type="term" value="F:ATP binding"/>
    <property type="evidence" value="ECO:0007669"/>
    <property type="project" value="UniProtKB-KW"/>
</dbReference>
<feature type="modified residue" description="4-aspartylphosphate" evidence="10">
    <location>
        <position position="713"/>
    </location>
</feature>
<feature type="coiled-coil region" evidence="11">
    <location>
        <begin position="257"/>
        <end position="284"/>
    </location>
</feature>
<evidence type="ECO:0000256" key="10">
    <source>
        <dbReference type="PROSITE-ProRule" id="PRU00169"/>
    </source>
</evidence>
<keyword evidence="12" id="KW-0472">Membrane</keyword>
<dbReference type="PANTHER" id="PTHR43065">
    <property type="entry name" value="SENSOR HISTIDINE KINASE"/>
    <property type="match status" value="1"/>
</dbReference>
<evidence type="ECO:0000256" key="6">
    <source>
        <dbReference type="ARBA" id="ARBA00022741"/>
    </source>
</evidence>
<feature type="domain" description="Response regulatory" evidence="14">
    <location>
        <begin position="663"/>
        <end position="720"/>
    </location>
</feature>
<dbReference type="Gene3D" id="3.30.565.10">
    <property type="entry name" value="Histidine kinase-like ATPase, C-terminal domain"/>
    <property type="match status" value="1"/>
</dbReference>
<keyword evidence="6" id="KW-0547">Nucleotide-binding</keyword>
<accession>A0A6N9TQU5</accession>
<gene>
    <name evidence="17" type="ORF">G3N55_02975</name>
</gene>
<organism evidence="17 18">
    <name type="scientific">Dissulfurirhabdus thermomarina</name>
    <dbReference type="NCBI Taxonomy" id="1765737"/>
    <lineage>
        <taxon>Bacteria</taxon>
        <taxon>Deltaproteobacteria</taxon>
        <taxon>Dissulfurirhabdaceae</taxon>
        <taxon>Dissulfurirhabdus</taxon>
    </lineage>
</organism>
<evidence type="ECO:0000256" key="12">
    <source>
        <dbReference type="SAM" id="Phobius"/>
    </source>
</evidence>
<dbReference type="PANTHER" id="PTHR43065:SF46">
    <property type="entry name" value="C4-DICARBOXYLATE TRANSPORT SENSOR PROTEIN DCTB"/>
    <property type="match status" value="1"/>
</dbReference>
<dbReference type="SUPFAM" id="SSF52172">
    <property type="entry name" value="CheY-like"/>
    <property type="match status" value="1"/>
</dbReference>
<evidence type="ECO:0000256" key="7">
    <source>
        <dbReference type="ARBA" id="ARBA00022777"/>
    </source>
</evidence>
<evidence type="ECO:0000256" key="4">
    <source>
        <dbReference type="ARBA" id="ARBA00022553"/>
    </source>
</evidence>
<dbReference type="Gene3D" id="1.10.287.130">
    <property type="match status" value="1"/>
</dbReference>
<keyword evidence="11" id="KW-0175">Coiled coil</keyword>
<keyword evidence="12" id="KW-0812">Transmembrane</keyword>
<dbReference type="SUPFAM" id="SSF47384">
    <property type="entry name" value="Homodimeric domain of signal transducing histidine kinase"/>
    <property type="match status" value="1"/>
</dbReference>
<dbReference type="Pfam" id="PF00672">
    <property type="entry name" value="HAMP"/>
    <property type="match status" value="1"/>
</dbReference>
<dbReference type="InterPro" id="IPR000700">
    <property type="entry name" value="PAS-assoc_C"/>
</dbReference>
<comment type="caution">
    <text evidence="17">The sequence shown here is derived from an EMBL/GenBank/DDBJ whole genome shotgun (WGS) entry which is preliminary data.</text>
</comment>
<feature type="domain" description="HAMP" evidence="16">
    <location>
        <begin position="220"/>
        <end position="272"/>
    </location>
</feature>
<dbReference type="Gene3D" id="3.40.50.2300">
    <property type="match status" value="1"/>
</dbReference>
<evidence type="ECO:0000259" key="14">
    <source>
        <dbReference type="PROSITE" id="PS50110"/>
    </source>
</evidence>
<evidence type="ECO:0000259" key="13">
    <source>
        <dbReference type="PROSITE" id="PS50109"/>
    </source>
</evidence>
<dbReference type="InterPro" id="IPR003661">
    <property type="entry name" value="HisK_dim/P_dom"/>
</dbReference>
<keyword evidence="5" id="KW-0808">Transferase</keyword>
<dbReference type="RefSeq" id="WP_163297972.1">
    <property type="nucleotide sequence ID" value="NZ_JAAGRR010000018.1"/>
</dbReference>
<comment type="catalytic activity">
    <reaction evidence="1">
        <text>ATP + protein L-histidine = ADP + protein N-phospho-L-histidine.</text>
        <dbReference type="EC" id="2.7.13.3"/>
    </reaction>
</comment>